<protein>
    <recommendedName>
        <fullName evidence="4">TonB protein C-terminal</fullName>
    </recommendedName>
</protein>
<feature type="signal peptide" evidence="1">
    <location>
        <begin position="1"/>
        <end position="20"/>
    </location>
</feature>
<evidence type="ECO:0000256" key="1">
    <source>
        <dbReference type="SAM" id="SignalP"/>
    </source>
</evidence>
<name>A0A917IZQ9_9BACT</name>
<gene>
    <name evidence="2" type="ORF">GCM10011379_31970</name>
</gene>
<keyword evidence="1" id="KW-0732">Signal</keyword>
<dbReference type="AlphaFoldDB" id="A0A917IZQ9"/>
<organism evidence="2 3">
    <name type="scientific">Filimonas zeae</name>
    <dbReference type="NCBI Taxonomy" id="1737353"/>
    <lineage>
        <taxon>Bacteria</taxon>
        <taxon>Pseudomonadati</taxon>
        <taxon>Bacteroidota</taxon>
        <taxon>Chitinophagia</taxon>
        <taxon>Chitinophagales</taxon>
        <taxon>Chitinophagaceae</taxon>
        <taxon>Filimonas</taxon>
    </lineage>
</organism>
<dbReference type="Proteomes" id="UP000627292">
    <property type="component" value="Unassembled WGS sequence"/>
</dbReference>
<evidence type="ECO:0000313" key="3">
    <source>
        <dbReference type="Proteomes" id="UP000627292"/>
    </source>
</evidence>
<dbReference type="RefSeq" id="WP_188954008.1">
    <property type="nucleotide sequence ID" value="NZ_BMIB01000003.1"/>
</dbReference>
<feature type="chain" id="PRO_5037134357" description="TonB protein C-terminal" evidence="1">
    <location>
        <begin position="21"/>
        <end position="165"/>
    </location>
</feature>
<sequence length="165" mass="19319">MNYTLPLILLLVTFSLKVNAQQTFTRQVGELHYDSARDDPEFKICDTLRVLEYYNTRSYYLDHKKEINNYLLEGFNTRPEWEDQSGYITVRFIINCKGETGCFRLFQLDSAYQPITFKKALADALHQLVETISGWEPAKLRGTPYDSYQYITFHLRKGKIISIAP</sequence>
<evidence type="ECO:0000313" key="2">
    <source>
        <dbReference type="EMBL" id="GGH72006.1"/>
    </source>
</evidence>
<accession>A0A917IZQ9</accession>
<comment type="caution">
    <text evidence="2">The sequence shown here is derived from an EMBL/GenBank/DDBJ whole genome shotgun (WGS) entry which is preliminary data.</text>
</comment>
<proteinExistence type="predicted"/>
<keyword evidence="3" id="KW-1185">Reference proteome</keyword>
<evidence type="ECO:0008006" key="4">
    <source>
        <dbReference type="Google" id="ProtNLM"/>
    </source>
</evidence>
<dbReference type="EMBL" id="BMIB01000003">
    <property type="protein sequence ID" value="GGH72006.1"/>
    <property type="molecule type" value="Genomic_DNA"/>
</dbReference>
<reference evidence="2" key="1">
    <citation type="journal article" date="2014" name="Int. J. Syst. Evol. Microbiol.">
        <title>Complete genome sequence of Corynebacterium casei LMG S-19264T (=DSM 44701T), isolated from a smear-ripened cheese.</title>
        <authorList>
            <consortium name="US DOE Joint Genome Institute (JGI-PGF)"/>
            <person name="Walter F."/>
            <person name="Albersmeier A."/>
            <person name="Kalinowski J."/>
            <person name="Ruckert C."/>
        </authorList>
    </citation>
    <scope>NUCLEOTIDE SEQUENCE</scope>
    <source>
        <strain evidence="2">CGMCC 1.15290</strain>
    </source>
</reference>
<reference evidence="2" key="2">
    <citation type="submission" date="2020-09" db="EMBL/GenBank/DDBJ databases">
        <authorList>
            <person name="Sun Q."/>
            <person name="Zhou Y."/>
        </authorList>
    </citation>
    <scope>NUCLEOTIDE SEQUENCE</scope>
    <source>
        <strain evidence="2">CGMCC 1.15290</strain>
    </source>
</reference>